<dbReference type="InterPro" id="IPR026913">
    <property type="entry name" value="METTL24"/>
</dbReference>
<keyword evidence="1" id="KW-1185">Reference proteome</keyword>
<sequence length="111" mass="12936">QLSILKIDVEEWEWPSLPEALTSGALDDVSQLLVEFHLTIKPQPRQARYLHSLLLLRHLYLAGFRTFYTSRNLHCAFRQIFDGAHKAGCHEVNMIRVKSVKFADLDIFEDR</sequence>
<gene>
    <name evidence="2" type="primary">LOC106013369</name>
</gene>
<reference evidence="2" key="1">
    <citation type="submission" date="2025-08" db="UniProtKB">
        <authorList>
            <consortium name="RefSeq"/>
        </authorList>
    </citation>
    <scope>IDENTIFICATION</scope>
</reference>
<dbReference type="PANTHER" id="PTHR32026">
    <property type="entry name" value="METHYLTRANSFERASE-LIKE PROTEIN 24"/>
    <property type="match status" value="1"/>
</dbReference>
<evidence type="ECO:0000313" key="1">
    <source>
        <dbReference type="Proteomes" id="UP000694888"/>
    </source>
</evidence>
<feature type="non-terminal residue" evidence="2">
    <location>
        <position position="1"/>
    </location>
</feature>
<dbReference type="PANTHER" id="PTHR32026:SF10">
    <property type="entry name" value="METHYLTRANSFERASE-LIKE PROTEIN 24-RELATED"/>
    <property type="match status" value="1"/>
</dbReference>
<dbReference type="Proteomes" id="UP000694888">
    <property type="component" value="Unplaced"/>
</dbReference>
<proteinExistence type="predicted"/>
<protein>
    <submittedName>
        <fullName evidence="2">Uncharacterized protein LOC106013369</fullName>
    </submittedName>
</protein>
<dbReference type="RefSeq" id="XP_012944353.1">
    <property type="nucleotide sequence ID" value="XM_013088899.2"/>
</dbReference>
<dbReference type="GeneID" id="106013369"/>
<evidence type="ECO:0000313" key="2">
    <source>
        <dbReference type="RefSeq" id="XP_012944353.1"/>
    </source>
</evidence>
<name>A0ABM1AB61_APLCA</name>
<accession>A0ABM1AB61</accession>
<organism evidence="1 2">
    <name type="scientific">Aplysia californica</name>
    <name type="common">California sea hare</name>
    <dbReference type="NCBI Taxonomy" id="6500"/>
    <lineage>
        <taxon>Eukaryota</taxon>
        <taxon>Metazoa</taxon>
        <taxon>Spiralia</taxon>
        <taxon>Lophotrochozoa</taxon>
        <taxon>Mollusca</taxon>
        <taxon>Gastropoda</taxon>
        <taxon>Heterobranchia</taxon>
        <taxon>Euthyneura</taxon>
        <taxon>Tectipleura</taxon>
        <taxon>Aplysiida</taxon>
        <taxon>Aplysioidea</taxon>
        <taxon>Aplysiidae</taxon>
        <taxon>Aplysia</taxon>
    </lineage>
</organism>